<dbReference type="Proteomes" id="UP001501047">
    <property type="component" value="Unassembled WGS sequence"/>
</dbReference>
<reference evidence="2" key="1">
    <citation type="journal article" date="2019" name="Int. J. Syst. Evol. Microbiol.">
        <title>The Global Catalogue of Microorganisms (GCM) 10K type strain sequencing project: providing services to taxonomists for standard genome sequencing and annotation.</title>
        <authorList>
            <consortium name="The Broad Institute Genomics Platform"/>
            <consortium name="The Broad Institute Genome Sequencing Center for Infectious Disease"/>
            <person name="Wu L."/>
            <person name="Ma J."/>
        </authorList>
    </citation>
    <scope>NUCLEOTIDE SEQUENCE [LARGE SCALE GENOMIC DNA]</scope>
    <source>
        <strain evidence="2">JCM 1417</strain>
    </source>
</reference>
<evidence type="ECO:0008006" key="3">
    <source>
        <dbReference type="Google" id="ProtNLM"/>
    </source>
</evidence>
<comment type="caution">
    <text evidence="1">The sequence shown here is derived from an EMBL/GenBank/DDBJ whole genome shotgun (WGS) entry which is preliminary data.</text>
</comment>
<evidence type="ECO:0000313" key="1">
    <source>
        <dbReference type="EMBL" id="GAA0765211.1"/>
    </source>
</evidence>
<protein>
    <recommendedName>
        <fullName evidence="3">rRNA biogenesis protein rrp5</fullName>
    </recommendedName>
</protein>
<accession>A0ABP3VTD6</accession>
<gene>
    <name evidence="1" type="ORF">GCM10008908_01410</name>
</gene>
<dbReference type="RefSeq" id="WP_343822700.1">
    <property type="nucleotide sequence ID" value="NZ_BAAACI010000001.1"/>
</dbReference>
<keyword evidence="2" id="KW-1185">Reference proteome</keyword>
<name>A0ABP3VTD6_CLOSU</name>
<organism evidence="1 2">
    <name type="scientific">Clostridium subterminale</name>
    <dbReference type="NCBI Taxonomy" id="1550"/>
    <lineage>
        <taxon>Bacteria</taxon>
        <taxon>Bacillati</taxon>
        <taxon>Bacillota</taxon>
        <taxon>Clostridia</taxon>
        <taxon>Eubacteriales</taxon>
        <taxon>Clostridiaceae</taxon>
        <taxon>Clostridium</taxon>
    </lineage>
</organism>
<dbReference type="EMBL" id="BAAACI010000001">
    <property type="protein sequence ID" value="GAA0765211.1"/>
    <property type="molecule type" value="Genomic_DNA"/>
</dbReference>
<proteinExistence type="predicted"/>
<evidence type="ECO:0000313" key="2">
    <source>
        <dbReference type="Proteomes" id="UP001501047"/>
    </source>
</evidence>
<sequence length="149" mass="17327">MDININVNFNCKELIKLLRLSARFFEALDEKESKVLDGDGELPKDKEDGLIWKLEDVKKESVENDVKEEKISENFKEQIAKEEKLQKEDAYILCKEEVTLGKIREKLAAMSQQGDHKKVRELLIKYGGDRLSDVPRENYRDLLKEANSL</sequence>